<dbReference type="CDD" id="cd02966">
    <property type="entry name" value="TlpA_like_family"/>
    <property type="match status" value="1"/>
</dbReference>
<sequence>MGHSAHAGELLLSSAPKLVPSVTFTDQDGRPLGLEAFKGKVVVLDYWATWCAPCRAEFPQLDKLQGRLADKGLVVVAVSLDRKGKPVVDRFYEDLRISHLGKYLDPSSHSATALGIRGLPTTLLIDRQGREVVRVEGEAAWDGPEIGKILEGLLAGG</sequence>
<dbReference type="InterPro" id="IPR050553">
    <property type="entry name" value="Thioredoxin_ResA/DsbE_sf"/>
</dbReference>
<keyword evidence="3" id="KW-0676">Redox-active center</keyword>
<dbReference type="AlphaFoldDB" id="A0A2N3Q1Y7"/>
<organism evidence="5 6">
    <name type="scientific">Telmatospirillum siberiense</name>
    <dbReference type="NCBI Taxonomy" id="382514"/>
    <lineage>
        <taxon>Bacteria</taxon>
        <taxon>Pseudomonadati</taxon>
        <taxon>Pseudomonadota</taxon>
        <taxon>Alphaproteobacteria</taxon>
        <taxon>Rhodospirillales</taxon>
        <taxon>Rhodospirillaceae</taxon>
        <taxon>Telmatospirillum</taxon>
    </lineage>
</organism>
<dbReference type="EMBL" id="PIUM01000001">
    <property type="protein sequence ID" value="PKU26664.1"/>
    <property type="molecule type" value="Genomic_DNA"/>
</dbReference>
<dbReference type="InterPro" id="IPR013740">
    <property type="entry name" value="Redoxin"/>
</dbReference>
<comment type="caution">
    <text evidence="5">The sequence shown here is derived from an EMBL/GenBank/DDBJ whole genome shotgun (WGS) entry which is preliminary data.</text>
</comment>
<dbReference type="InterPro" id="IPR017937">
    <property type="entry name" value="Thioredoxin_CS"/>
</dbReference>
<keyword evidence="6" id="KW-1185">Reference proteome</keyword>
<dbReference type="PANTHER" id="PTHR42852">
    <property type="entry name" value="THIOL:DISULFIDE INTERCHANGE PROTEIN DSBE"/>
    <property type="match status" value="1"/>
</dbReference>
<protein>
    <submittedName>
        <fullName evidence="5">TlpA family protein disulfide reductase</fullName>
    </submittedName>
</protein>
<dbReference type="PANTHER" id="PTHR42852:SF18">
    <property type="entry name" value="CHROMOSOME UNDETERMINED SCAFFOLD_47, WHOLE GENOME SHOTGUN SEQUENCE"/>
    <property type="match status" value="1"/>
</dbReference>
<dbReference type="InterPro" id="IPR036249">
    <property type="entry name" value="Thioredoxin-like_sf"/>
</dbReference>
<accession>A0A2N3Q1Y7</accession>
<evidence type="ECO:0000313" key="6">
    <source>
        <dbReference type="Proteomes" id="UP000233293"/>
    </source>
</evidence>
<dbReference type="GO" id="GO:0017004">
    <property type="term" value="P:cytochrome complex assembly"/>
    <property type="evidence" value="ECO:0007669"/>
    <property type="project" value="UniProtKB-KW"/>
</dbReference>
<dbReference type="OrthoDB" id="9799347at2"/>
<dbReference type="Pfam" id="PF08534">
    <property type="entry name" value="Redoxin"/>
    <property type="match status" value="1"/>
</dbReference>
<dbReference type="GO" id="GO:0015036">
    <property type="term" value="F:disulfide oxidoreductase activity"/>
    <property type="evidence" value="ECO:0007669"/>
    <property type="project" value="UniProtKB-ARBA"/>
</dbReference>
<evidence type="ECO:0000313" key="5">
    <source>
        <dbReference type="EMBL" id="PKU26664.1"/>
    </source>
</evidence>
<dbReference type="PROSITE" id="PS00194">
    <property type="entry name" value="THIOREDOXIN_1"/>
    <property type="match status" value="1"/>
</dbReference>
<dbReference type="Gene3D" id="3.40.30.10">
    <property type="entry name" value="Glutaredoxin"/>
    <property type="match status" value="1"/>
</dbReference>
<dbReference type="SUPFAM" id="SSF52833">
    <property type="entry name" value="Thioredoxin-like"/>
    <property type="match status" value="1"/>
</dbReference>
<gene>
    <name evidence="5" type="ORF">CWS72_01285</name>
</gene>
<evidence type="ECO:0000259" key="4">
    <source>
        <dbReference type="PROSITE" id="PS51352"/>
    </source>
</evidence>
<reference evidence="6" key="1">
    <citation type="submission" date="2017-12" db="EMBL/GenBank/DDBJ databases">
        <title>Draft genome sequence of Telmatospirillum siberiense 26-4b1T, an acidotolerant peatland alphaproteobacterium potentially involved in sulfur cycling.</title>
        <authorList>
            <person name="Hausmann B."/>
            <person name="Pjevac P."/>
            <person name="Schreck K."/>
            <person name="Herbold C.W."/>
            <person name="Daims H."/>
            <person name="Wagner M."/>
            <person name="Pester M."/>
            <person name="Loy A."/>
        </authorList>
    </citation>
    <scope>NUCLEOTIDE SEQUENCE [LARGE SCALE GENOMIC DNA]</scope>
    <source>
        <strain evidence="6">26-4b1</strain>
    </source>
</reference>
<dbReference type="InterPro" id="IPR013766">
    <property type="entry name" value="Thioredoxin_domain"/>
</dbReference>
<name>A0A2N3Q1Y7_9PROT</name>
<feature type="domain" description="Thioredoxin" evidence="4">
    <location>
        <begin position="13"/>
        <end position="155"/>
    </location>
</feature>
<dbReference type="Proteomes" id="UP000233293">
    <property type="component" value="Unassembled WGS sequence"/>
</dbReference>
<evidence type="ECO:0000256" key="2">
    <source>
        <dbReference type="ARBA" id="ARBA00022748"/>
    </source>
</evidence>
<evidence type="ECO:0000256" key="3">
    <source>
        <dbReference type="ARBA" id="ARBA00023284"/>
    </source>
</evidence>
<dbReference type="GO" id="GO:0030313">
    <property type="term" value="C:cell envelope"/>
    <property type="evidence" value="ECO:0007669"/>
    <property type="project" value="UniProtKB-SubCell"/>
</dbReference>
<keyword evidence="2" id="KW-0201">Cytochrome c-type biogenesis</keyword>
<proteinExistence type="predicted"/>
<dbReference type="PROSITE" id="PS51352">
    <property type="entry name" value="THIOREDOXIN_2"/>
    <property type="match status" value="1"/>
</dbReference>
<comment type="subcellular location">
    <subcellularLocation>
        <location evidence="1">Cell envelope</location>
    </subcellularLocation>
</comment>
<evidence type="ECO:0000256" key="1">
    <source>
        <dbReference type="ARBA" id="ARBA00004196"/>
    </source>
</evidence>